<feature type="domain" description="E3 ubiquitin-protein ligase synoviolin-like TPR repeats" evidence="11">
    <location>
        <begin position="7"/>
        <end position="106"/>
    </location>
</feature>
<evidence type="ECO:0000313" key="12">
    <source>
        <dbReference type="EMBL" id="EFN56550.1"/>
    </source>
</evidence>
<dbReference type="EMBL" id="GL433841">
    <property type="protein sequence ID" value="EFN56550.1"/>
    <property type="molecule type" value="Genomic_DNA"/>
</dbReference>
<reference evidence="12 13" key="1">
    <citation type="journal article" date="2010" name="Plant Cell">
        <title>The Chlorella variabilis NC64A genome reveals adaptation to photosymbiosis, coevolution with viruses, and cryptic sex.</title>
        <authorList>
            <person name="Blanc G."/>
            <person name="Duncan G."/>
            <person name="Agarkova I."/>
            <person name="Borodovsky M."/>
            <person name="Gurnon J."/>
            <person name="Kuo A."/>
            <person name="Lindquist E."/>
            <person name="Lucas S."/>
            <person name="Pangilinan J."/>
            <person name="Polle J."/>
            <person name="Salamov A."/>
            <person name="Terry A."/>
            <person name="Yamada T."/>
            <person name="Dunigan D.D."/>
            <person name="Grigoriev I.V."/>
            <person name="Claverie J.M."/>
            <person name="Van Etten J.L."/>
        </authorList>
    </citation>
    <scope>NUCLEOTIDE SEQUENCE [LARGE SCALE GENOMIC DNA]</scope>
    <source>
        <strain evidence="12 13">NC64A</strain>
    </source>
</reference>
<dbReference type="OrthoDB" id="7759664at2759"/>
<keyword evidence="8 10" id="KW-1133">Transmembrane helix</keyword>
<evidence type="ECO:0000256" key="10">
    <source>
        <dbReference type="SAM" id="Phobius"/>
    </source>
</evidence>
<sequence length="107" mass="12040">MSWMSSRRYILLSLLGAAAVVWHAFSTREQFFPSMVYLSSSKFSLAVLGNMAFAVALGTYKLLLRVFLGRLRDSEVERVNDKVGQAVVETCLAMTIFREDFTASFLT</sequence>
<keyword evidence="3" id="KW-0808">Transferase</keyword>
<dbReference type="GO" id="GO:0043161">
    <property type="term" value="P:proteasome-mediated ubiquitin-dependent protein catabolic process"/>
    <property type="evidence" value="ECO:0007669"/>
    <property type="project" value="TreeGrafter"/>
</dbReference>
<dbReference type="KEGG" id="cvr:CHLNCDRAFT_144201"/>
<evidence type="ECO:0000256" key="5">
    <source>
        <dbReference type="ARBA" id="ARBA00022723"/>
    </source>
</evidence>
<keyword evidence="9 10" id="KW-0472">Membrane</keyword>
<dbReference type="GO" id="GO:0012505">
    <property type="term" value="C:endomembrane system"/>
    <property type="evidence" value="ECO:0007669"/>
    <property type="project" value="UniProtKB-SubCell"/>
</dbReference>
<keyword evidence="6" id="KW-0863">Zinc-finger</keyword>
<proteinExistence type="predicted"/>
<dbReference type="InParanoid" id="E1ZC54"/>
<keyword evidence="5" id="KW-0479">Metal-binding</keyword>
<dbReference type="Pfam" id="PF25563">
    <property type="entry name" value="TPR_SYVN1_N"/>
    <property type="match status" value="1"/>
</dbReference>
<accession>E1ZC54</accession>
<dbReference type="InterPro" id="IPR050731">
    <property type="entry name" value="HRD1_E3_ubiq-ligases"/>
</dbReference>
<dbReference type="PANTHER" id="PTHR22763">
    <property type="entry name" value="RING ZINC FINGER PROTEIN"/>
    <property type="match status" value="1"/>
</dbReference>
<dbReference type="AlphaFoldDB" id="E1ZC54"/>
<dbReference type="Proteomes" id="UP000008141">
    <property type="component" value="Unassembled WGS sequence"/>
</dbReference>
<keyword evidence="7" id="KW-0862">Zinc</keyword>
<evidence type="ECO:0000256" key="8">
    <source>
        <dbReference type="ARBA" id="ARBA00022989"/>
    </source>
</evidence>
<comment type="subcellular location">
    <subcellularLocation>
        <location evidence="1">Membrane</location>
    </subcellularLocation>
</comment>
<protein>
    <recommendedName>
        <fullName evidence="11">E3 ubiquitin-protein ligase synoviolin-like TPR repeats domain-containing protein</fullName>
    </recommendedName>
</protein>
<evidence type="ECO:0000256" key="3">
    <source>
        <dbReference type="ARBA" id="ARBA00022679"/>
    </source>
</evidence>
<dbReference type="InterPro" id="IPR057992">
    <property type="entry name" value="TPR_SYVN1_N"/>
</dbReference>
<evidence type="ECO:0000259" key="11">
    <source>
        <dbReference type="Pfam" id="PF25563"/>
    </source>
</evidence>
<dbReference type="STRING" id="554065.E1ZC54"/>
<keyword evidence="4 10" id="KW-0812">Transmembrane</keyword>
<dbReference type="GO" id="GO:0061630">
    <property type="term" value="F:ubiquitin protein ligase activity"/>
    <property type="evidence" value="ECO:0007669"/>
    <property type="project" value="UniProtKB-EC"/>
</dbReference>
<dbReference type="GO" id="GO:0008270">
    <property type="term" value="F:zinc ion binding"/>
    <property type="evidence" value="ECO:0007669"/>
    <property type="project" value="UniProtKB-KW"/>
</dbReference>
<dbReference type="OMA" id="FREDFTA"/>
<organism evidence="13">
    <name type="scientific">Chlorella variabilis</name>
    <name type="common">Green alga</name>
    <dbReference type="NCBI Taxonomy" id="554065"/>
    <lineage>
        <taxon>Eukaryota</taxon>
        <taxon>Viridiplantae</taxon>
        <taxon>Chlorophyta</taxon>
        <taxon>core chlorophytes</taxon>
        <taxon>Trebouxiophyceae</taxon>
        <taxon>Chlorellales</taxon>
        <taxon>Chlorellaceae</taxon>
        <taxon>Chlorella clade</taxon>
        <taxon>Chlorella</taxon>
    </lineage>
</organism>
<evidence type="ECO:0000256" key="7">
    <source>
        <dbReference type="ARBA" id="ARBA00022833"/>
    </source>
</evidence>
<evidence type="ECO:0000256" key="9">
    <source>
        <dbReference type="ARBA" id="ARBA00023136"/>
    </source>
</evidence>
<evidence type="ECO:0000313" key="13">
    <source>
        <dbReference type="Proteomes" id="UP000008141"/>
    </source>
</evidence>
<evidence type="ECO:0000256" key="1">
    <source>
        <dbReference type="ARBA" id="ARBA00004370"/>
    </source>
</evidence>
<dbReference type="RefSeq" id="XP_005848652.1">
    <property type="nucleotide sequence ID" value="XM_005848590.1"/>
</dbReference>
<dbReference type="eggNOG" id="KOG0802">
    <property type="taxonomic scope" value="Eukaryota"/>
</dbReference>
<evidence type="ECO:0000256" key="6">
    <source>
        <dbReference type="ARBA" id="ARBA00022771"/>
    </source>
</evidence>
<feature type="transmembrane region" description="Helical" evidence="10">
    <location>
        <begin position="42"/>
        <end position="63"/>
    </location>
</feature>
<gene>
    <name evidence="12" type="ORF">CHLNCDRAFT_144201</name>
</gene>
<evidence type="ECO:0000256" key="2">
    <source>
        <dbReference type="ARBA" id="ARBA00004906"/>
    </source>
</evidence>
<dbReference type="GO" id="GO:0036503">
    <property type="term" value="P:ERAD pathway"/>
    <property type="evidence" value="ECO:0007669"/>
    <property type="project" value="TreeGrafter"/>
</dbReference>
<comment type="pathway">
    <text evidence="2">Protein modification; protein ubiquitination.</text>
</comment>
<dbReference type="GeneID" id="17356121"/>
<evidence type="ECO:0000256" key="4">
    <source>
        <dbReference type="ARBA" id="ARBA00022692"/>
    </source>
</evidence>
<keyword evidence="13" id="KW-1185">Reference proteome</keyword>
<name>E1ZC54_CHLVA</name>
<dbReference type="PANTHER" id="PTHR22763:SF184">
    <property type="entry name" value="E3 UBIQUITIN-PROTEIN LIGASE SYNOVIOLIN"/>
    <property type="match status" value="1"/>
</dbReference>